<dbReference type="Gramene" id="OE9A034398T1">
    <property type="protein sequence ID" value="OE9A034398C1"/>
    <property type="gene ID" value="OE9A034398"/>
</dbReference>
<protein>
    <submittedName>
        <fullName evidence="2">Uncharacterized protein</fullName>
    </submittedName>
</protein>
<dbReference type="Proteomes" id="UP000594638">
    <property type="component" value="Unassembled WGS sequence"/>
</dbReference>
<proteinExistence type="predicted"/>
<evidence type="ECO:0000256" key="1">
    <source>
        <dbReference type="SAM" id="SignalP"/>
    </source>
</evidence>
<sequence>MGWKCKSGLGVIGAFVLIWVTSADVTQSGALWKQIQSRAEKWKRRNFFVVGSMVFQQLLDDLGQLLEASDR</sequence>
<accession>A0A8S0U0J8</accession>
<feature type="signal peptide" evidence="1">
    <location>
        <begin position="1"/>
        <end position="23"/>
    </location>
</feature>
<gene>
    <name evidence="2" type="ORF">OLEA9_A034398</name>
</gene>
<feature type="chain" id="PRO_5035879848" evidence="1">
    <location>
        <begin position="24"/>
        <end position="71"/>
    </location>
</feature>
<dbReference type="AlphaFoldDB" id="A0A8S0U0J8"/>
<evidence type="ECO:0000313" key="2">
    <source>
        <dbReference type="EMBL" id="CAA3012183.1"/>
    </source>
</evidence>
<evidence type="ECO:0000313" key="3">
    <source>
        <dbReference type="Proteomes" id="UP000594638"/>
    </source>
</evidence>
<keyword evidence="1" id="KW-0732">Signal</keyword>
<organism evidence="2 3">
    <name type="scientific">Olea europaea subsp. europaea</name>
    <dbReference type="NCBI Taxonomy" id="158383"/>
    <lineage>
        <taxon>Eukaryota</taxon>
        <taxon>Viridiplantae</taxon>
        <taxon>Streptophyta</taxon>
        <taxon>Embryophyta</taxon>
        <taxon>Tracheophyta</taxon>
        <taxon>Spermatophyta</taxon>
        <taxon>Magnoliopsida</taxon>
        <taxon>eudicotyledons</taxon>
        <taxon>Gunneridae</taxon>
        <taxon>Pentapetalae</taxon>
        <taxon>asterids</taxon>
        <taxon>lamiids</taxon>
        <taxon>Lamiales</taxon>
        <taxon>Oleaceae</taxon>
        <taxon>Oleeae</taxon>
        <taxon>Olea</taxon>
    </lineage>
</organism>
<reference evidence="2 3" key="1">
    <citation type="submission" date="2019-12" db="EMBL/GenBank/DDBJ databases">
        <authorList>
            <person name="Alioto T."/>
            <person name="Alioto T."/>
            <person name="Gomez Garrido J."/>
        </authorList>
    </citation>
    <scope>NUCLEOTIDE SEQUENCE [LARGE SCALE GENOMIC DNA]</scope>
</reference>
<comment type="caution">
    <text evidence="2">The sequence shown here is derived from an EMBL/GenBank/DDBJ whole genome shotgun (WGS) entry which is preliminary data.</text>
</comment>
<keyword evidence="3" id="KW-1185">Reference proteome</keyword>
<dbReference type="EMBL" id="CACTIH010007392">
    <property type="protein sequence ID" value="CAA3012183.1"/>
    <property type="molecule type" value="Genomic_DNA"/>
</dbReference>
<name>A0A8S0U0J8_OLEEU</name>